<dbReference type="Proteomes" id="UP001527882">
    <property type="component" value="Unassembled WGS sequence"/>
</dbReference>
<name>A0ABT4QBF1_9BACL</name>
<dbReference type="RefSeq" id="WP_269882535.1">
    <property type="nucleotide sequence ID" value="NZ_JAQAGZ010000010.1"/>
</dbReference>
<dbReference type="EMBL" id="JAQAGZ010000010">
    <property type="protein sequence ID" value="MCZ8514015.1"/>
    <property type="molecule type" value="Genomic_DNA"/>
</dbReference>
<proteinExistence type="predicted"/>
<comment type="caution">
    <text evidence="1">The sequence shown here is derived from an EMBL/GenBank/DDBJ whole genome shotgun (WGS) entry which is preliminary data.</text>
</comment>
<accession>A0ABT4QBF1</accession>
<reference evidence="1 2" key="1">
    <citation type="submission" date="2022-12" db="EMBL/GenBank/DDBJ databases">
        <title>Draft genome sequence of Paenibacillus sp. dW9.</title>
        <authorList>
            <person name="Choi E.-W."/>
            <person name="Kim D.-U."/>
        </authorList>
    </citation>
    <scope>NUCLEOTIDE SEQUENCE [LARGE SCALE GENOMIC DNA]</scope>
    <source>
        <strain evidence="2">dW9</strain>
    </source>
</reference>
<evidence type="ECO:0000313" key="1">
    <source>
        <dbReference type="EMBL" id="MCZ8514015.1"/>
    </source>
</evidence>
<sequence length="133" mass="15528">MLRHIRILERMPEKQIVDREGVLIQDVLFFGEDRVMIAKEQEGMLRDFQLAELDASGGETACDRFLISRYRTERPDELIVNKVGDPNRVRAALRVRGAKPLKITQPKRGLKYDLLQLCKDNYDYRIQQVSTHT</sequence>
<evidence type="ECO:0000313" key="2">
    <source>
        <dbReference type="Proteomes" id="UP001527882"/>
    </source>
</evidence>
<gene>
    <name evidence="1" type="ORF">O9H85_16615</name>
</gene>
<dbReference type="Pfam" id="PF22920">
    <property type="entry name" value="UvrC_RNaseH"/>
    <property type="match status" value="1"/>
</dbReference>
<keyword evidence="2" id="KW-1185">Reference proteome</keyword>
<organism evidence="1 2">
    <name type="scientific">Paenibacillus gyeongsangnamensis</name>
    <dbReference type="NCBI Taxonomy" id="3388067"/>
    <lineage>
        <taxon>Bacteria</taxon>
        <taxon>Bacillati</taxon>
        <taxon>Bacillota</taxon>
        <taxon>Bacilli</taxon>
        <taxon>Bacillales</taxon>
        <taxon>Paenibacillaceae</taxon>
        <taxon>Paenibacillus</taxon>
    </lineage>
</organism>
<protein>
    <submittedName>
        <fullName evidence="1">Uncharacterized protein</fullName>
    </submittedName>
</protein>